<dbReference type="OrthoDB" id="9803333at2"/>
<reference evidence="3 4" key="1">
    <citation type="journal article" date="2018" name="ISME J.">
        <title>Involvement of Burkholderiaceae and sulfurous volatiles in disease-suppressive soils.</title>
        <authorList>
            <person name="Carrion V.J."/>
            <person name="Cordovez V."/>
            <person name="Tyc O."/>
            <person name="Etalo D.W."/>
            <person name="de Bruijn I."/>
            <person name="de Jager V.C."/>
            <person name="Medema M.H."/>
            <person name="Eberl L."/>
            <person name="Raaijmakers J.M."/>
        </authorList>
    </citation>
    <scope>NUCLEOTIDE SEQUENCE [LARGE SCALE GENOMIC DNA]</scope>
    <source>
        <strain evidence="4">mHSR5</strain>
    </source>
</reference>
<dbReference type="GO" id="GO:0016616">
    <property type="term" value="F:oxidoreductase activity, acting on the CH-OH group of donors, NAD or NADP as acceptor"/>
    <property type="evidence" value="ECO:0007669"/>
    <property type="project" value="TreeGrafter"/>
</dbReference>
<proteinExistence type="inferred from homology"/>
<evidence type="ECO:0000313" key="4">
    <source>
        <dbReference type="Proteomes" id="UP000253104"/>
    </source>
</evidence>
<dbReference type="EMBL" id="CP024902">
    <property type="protein sequence ID" value="AXF20405.1"/>
    <property type="molecule type" value="Genomic_DNA"/>
</dbReference>
<comment type="similarity">
    <text evidence="1">Belongs to the short-chain dehydrogenases/reductases (SDR) family.</text>
</comment>
<dbReference type="SUPFAM" id="SSF51735">
    <property type="entry name" value="NAD(P)-binding Rossmann-fold domains"/>
    <property type="match status" value="1"/>
</dbReference>
<evidence type="ECO:0000256" key="2">
    <source>
        <dbReference type="ARBA" id="ARBA00023002"/>
    </source>
</evidence>
<evidence type="ECO:0000256" key="1">
    <source>
        <dbReference type="ARBA" id="ARBA00006484"/>
    </source>
</evidence>
<dbReference type="PRINTS" id="PR00080">
    <property type="entry name" value="SDRFAMILY"/>
</dbReference>
<dbReference type="FunFam" id="3.40.50.720:FF:000084">
    <property type="entry name" value="Short-chain dehydrogenase reductase"/>
    <property type="match status" value="1"/>
</dbReference>
<protein>
    <recommendedName>
        <fullName evidence="5">NAD(P)-dependent dehydrogenase (Short-subunit alcohol dehydrogenase family)</fullName>
    </recommendedName>
</protein>
<name>A0A2Z5MSX4_BURPY</name>
<dbReference type="InterPro" id="IPR002347">
    <property type="entry name" value="SDR_fam"/>
</dbReference>
<dbReference type="AlphaFoldDB" id="A0A2Z5MSX4"/>
<dbReference type="Gene3D" id="3.40.50.720">
    <property type="entry name" value="NAD(P)-binding Rossmann-like Domain"/>
    <property type="match status" value="1"/>
</dbReference>
<dbReference type="InterPro" id="IPR036291">
    <property type="entry name" value="NAD(P)-bd_dom_sf"/>
</dbReference>
<dbReference type="NCBIfam" id="NF005559">
    <property type="entry name" value="PRK07231.1"/>
    <property type="match status" value="1"/>
</dbReference>
<dbReference type="Pfam" id="PF13561">
    <property type="entry name" value="adh_short_C2"/>
    <property type="match status" value="1"/>
</dbReference>
<sequence>MKNLSESKVTLIEKLSLKGKVALVTGGAGGIGQAIAKELLALGATVVLSDRVAAAAEATRDLEAEPSKLDFVSFDVADSQAVAKGVGEIVAKHGRLDILVANAGVSYDETTLEHTDESWRRVMGVNLDGVFFCIREAGRAMAKAGGGSIVAISSICGVTAVRPEVHIGYDVSKAGVAHMCRNLAVEWAKRNIRVNAVSPAYAETAMLQAVGEENPAVMKQWLEDMPIGRLMKPGEVASAVAFLASDAASGISGHNLLVDGAYSVS</sequence>
<dbReference type="Proteomes" id="UP000253104">
    <property type="component" value="Chromosome mHSR5_A"/>
</dbReference>
<dbReference type="PANTHER" id="PTHR42760:SF115">
    <property type="entry name" value="3-OXOACYL-[ACYL-CARRIER-PROTEIN] REDUCTASE FABG"/>
    <property type="match status" value="1"/>
</dbReference>
<evidence type="ECO:0000313" key="3">
    <source>
        <dbReference type="EMBL" id="AXF20405.1"/>
    </source>
</evidence>
<organism evidence="3 4">
    <name type="scientific">Burkholderia pyrrocinia</name>
    <name type="common">Pseudomonas pyrrocinia</name>
    <dbReference type="NCBI Taxonomy" id="60550"/>
    <lineage>
        <taxon>Bacteria</taxon>
        <taxon>Pseudomonadati</taxon>
        <taxon>Pseudomonadota</taxon>
        <taxon>Betaproteobacteria</taxon>
        <taxon>Burkholderiales</taxon>
        <taxon>Burkholderiaceae</taxon>
        <taxon>Burkholderia</taxon>
        <taxon>Burkholderia cepacia complex</taxon>
    </lineage>
</organism>
<keyword evidence="2" id="KW-0560">Oxidoreductase</keyword>
<accession>A0A2Z5MSX4</accession>
<gene>
    <name evidence="3" type="ORF">CUJ89_07835</name>
</gene>
<dbReference type="PANTHER" id="PTHR42760">
    <property type="entry name" value="SHORT-CHAIN DEHYDROGENASES/REDUCTASES FAMILY MEMBER"/>
    <property type="match status" value="1"/>
</dbReference>
<evidence type="ECO:0008006" key="5">
    <source>
        <dbReference type="Google" id="ProtNLM"/>
    </source>
</evidence>
<dbReference type="PRINTS" id="PR00081">
    <property type="entry name" value="GDHRDH"/>
</dbReference>